<dbReference type="PANTHER" id="PTHR46481">
    <property type="entry name" value="ZINC FINGER BED DOMAIN-CONTAINING PROTEIN 4"/>
    <property type="match status" value="1"/>
</dbReference>
<dbReference type="EMBL" id="JALNTZ010000002">
    <property type="protein sequence ID" value="KAJ3661693.1"/>
    <property type="molecule type" value="Genomic_DNA"/>
</dbReference>
<evidence type="ECO:0000256" key="5">
    <source>
        <dbReference type="ARBA" id="ARBA00023242"/>
    </source>
</evidence>
<dbReference type="SUPFAM" id="SSF140996">
    <property type="entry name" value="Hermes dimerisation domain"/>
    <property type="match status" value="1"/>
</dbReference>
<dbReference type="GO" id="GO:0046983">
    <property type="term" value="F:protein dimerization activity"/>
    <property type="evidence" value="ECO:0007669"/>
    <property type="project" value="InterPro"/>
</dbReference>
<sequence>MCRDNQAFSLVENEGFQFFMHKALPLYSLPCRKTFTNLLDGRYEVQVPKFKAQLSQYEYFTMTTDVWTEQHTNKSYLGVTIHYLDNIDMQSTQLGVFPLEERHTAQYLEQILNQICTEWNLPKQKVIAGITDNAANIVKAVTNYFGELNHLPCFAHTLNLVRERSLEMSEAVAVVILKLRNIVTWFKHSIVGTDVLRKLQLKDGISGGKLLKLKQDVRTRWNSTFCMLERYLILCNYVNEILLNDPKSPTVLNANELQILRELKVLLRPLEVCTREVSAEKYVTLSKIIPLMNCMVKEILNTKLSNVDVEQFKQNLCSELNKRFGNIEKNEKLAVSAILDPKFKKLDFKDILDVGKAVTSVRKKALIFASANLKDVISNEEENSHEIQELPMHQDDFDLWKHHGALANVSRVKVSDKEELNSLIGQELTHYLSTSVAELHSSLFKVWGQLKLTYPHLHRVANKYLQITATSVPSQRLFSKTIINDRRSRIKPERLKKMVFLGSLPIEE</sequence>
<evidence type="ECO:0000256" key="1">
    <source>
        <dbReference type="ARBA" id="ARBA00004123"/>
    </source>
</evidence>
<dbReference type="Pfam" id="PF05699">
    <property type="entry name" value="Dimer_Tnp_hAT"/>
    <property type="match status" value="1"/>
</dbReference>
<keyword evidence="8" id="KW-1185">Reference proteome</keyword>
<dbReference type="InterPro" id="IPR012337">
    <property type="entry name" value="RNaseH-like_sf"/>
</dbReference>
<evidence type="ECO:0000256" key="4">
    <source>
        <dbReference type="ARBA" id="ARBA00022833"/>
    </source>
</evidence>
<comment type="caution">
    <text evidence="7">The sequence shown here is derived from an EMBL/GenBank/DDBJ whole genome shotgun (WGS) entry which is preliminary data.</text>
</comment>
<dbReference type="InterPro" id="IPR052035">
    <property type="entry name" value="ZnF_BED_domain_contain"/>
</dbReference>
<dbReference type="InterPro" id="IPR008906">
    <property type="entry name" value="HATC_C_dom"/>
</dbReference>
<dbReference type="PANTHER" id="PTHR46481:SF10">
    <property type="entry name" value="ZINC FINGER BED DOMAIN-CONTAINING PROTEIN 39"/>
    <property type="match status" value="1"/>
</dbReference>
<keyword evidence="2" id="KW-0479">Metal-binding</keyword>
<dbReference type="SUPFAM" id="SSF53098">
    <property type="entry name" value="Ribonuclease H-like"/>
    <property type="match status" value="1"/>
</dbReference>
<dbReference type="AlphaFoldDB" id="A0AA38IPI2"/>
<organism evidence="7 8">
    <name type="scientific">Zophobas morio</name>
    <dbReference type="NCBI Taxonomy" id="2755281"/>
    <lineage>
        <taxon>Eukaryota</taxon>
        <taxon>Metazoa</taxon>
        <taxon>Ecdysozoa</taxon>
        <taxon>Arthropoda</taxon>
        <taxon>Hexapoda</taxon>
        <taxon>Insecta</taxon>
        <taxon>Pterygota</taxon>
        <taxon>Neoptera</taxon>
        <taxon>Endopterygota</taxon>
        <taxon>Coleoptera</taxon>
        <taxon>Polyphaga</taxon>
        <taxon>Cucujiformia</taxon>
        <taxon>Tenebrionidae</taxon>
        <taxon>Zophobas</taxon>
    </lineage>
</organism>
<reference evidence="7" key="1">
    <citation type="journal article" date="2023" name="G3 (Bethesda)">
        <title>Whole genome assemblies of Zophobas morio and Tenebrio molitor.</title>
        <authorList>
            <person name="Kaur S."/>
            <person name="Stinson S.A."/>
            <person name="diCenzo G.C."/>
        </authorList>
    </citation>
    <scope>NUCLEOTIDE SEQUENCE</scope>
    <source>
        <strain evidence="7">QUZm001</strain>
    </source>
</reference>
<protein>
    <recommendedName>
        <fullName evidence="6">HAT C-terminal dimerisation domain-containing protein</fullName>
    </recommendedName>
</protein>
<proteinExistence type="predicted"/>
<dbReference type="Proteomes" id="UP001168821">
    <property type="component" value="Unassembled WGS sequence"/>
</dbReference>
<comment type="subcellular location">
    <subcellularLocation>
        <location evidence="1">Nucleus</location>
    </subcellularLocation>
</comment>
<dbReference type="GO" id="GO:0008270">
    <property type="term" value="F:zinc ion binding"/>
    <property type="evidence" value="ECO:0007669"/>
    <property type="project" value="UniProtKB-KW"/>
</dbReference>
<keyword evidence="4" id="KW-0862">Zinc</keyword>
<evidence type="ECO:0000259" key="6">
    <source>
        <dbReference type="Pfam" id="PF05699"/>
    </source>
</evidence>
<gene>
    <name evidence="7" type="ORF">Zmor_006080</name>
</gene>
<accession>A0AA38IPI2</accession>
<name>A0AA38IPI2_9CUCU</name>
<keyword evidence="5" id="KW-0539">Nucleus</keyword>
<evidence type="ECO:0000313" key="7">
    <source>
        <dbReference type="EMBL" id="KAJ3661693.1"/>
    </source>
</evidence>
<evidence type="ECO:0000256" key="3">
    <source>
        <dbReference type="ARBA" id="ARBA00022771"/>
    </source>
</evidence>
<dbReference type="GO" id="GO:0005634">
    <property type="term" value="C:nucleus"/>
    <property type="evidence" value="ECO:0007669"/>
    <property type="project" value="UniProtKB-SubCell"/>
</dbReference>
<feature type="domain" description="HAT C-terminal dimerisation" evidence="6">
    <location>
        <begin position="427"/>
        <end position="501"/>
    </location>
</feature>
<evidence type="ECO:0000313" key="8">
    <source>
        <dbReference type="Proteomes" id="UP001168821"/>
    </source>
</evidence>
<keyword evidence="3" id="KW-0863">Zinc-finger</keyword>
<evidence type="ECO:0000256" key="2">
    <source>
        <dbReference type="ARBA" id="ARBA00022723"/>
    </source>
</evidence>